<dbReference type="AlphaFoldDB" id="A0A1F6Y7S5"/>
<evidence type="ECO:0000256" key="1">
    <source>
        <dbReference type="SAM" id="Phobius"/>
    </source>
</evidence>
<protein>
    <recommendedName>
        <fullName evidence="4">POTRA domain-containing protein</fullName>
    </recommendedName>
</protein>
<evidence type="ECO:0000313" key="3">
    <source>
        <dbReference type="Proteomes" id="UP000178645"/>
    </source>
</evidence>
<accession>A0A1F6Y7S5</accession>
<sequence>MKNKRAVLYSPRLSELRRKRRNIFFLKTVFFILIFAFFIGGLAFVSKIRKLNINDIVVTGNKIVDSEAIKEVAQADLSGEYLWLFPKTNLVLYPKTKIQNDLYARFGRLKDISLGLNGRIIQITVSERTGLYTWCGSAPGAEKSQIEKCNFVDENGYIFDEAPYFSGDVYFKLYGEPFKNNYPVFNDLINFKKNLEMMGIKPVALYVKEDANAVIFLSATSSKAPEIIFKTDTDFAKMLENLQTALTTEPLQTDFKKKYTSLEYIDLRFGNKVYYKFK</sequence>
<name>A0A1F6Y7S5_9BACT</name>
<gene>
    <name evidence="2" type="ORF">A3G53_03385</name>
</gene>
<evidence type="ECO:0008006" key="4">
    <source>
        <dbReference type="Google" id="ProtNLM"/>
    </source>
</evidence>
<keyword evidence="1" id="KW-1133">Transmembrane helix</keyword>
<evidence type="ECO:0000313" key="2">
    <source>
        <dbReference type="EMBL" id="OGJ02427.1"/>
    </source>
</evidence>
<dbReference type="EMBL" id="MFVU01000002">
    <property type="protein sequence ID" value="OGJ02427.1"/>
    <property type="molecule type" value="Genomic_DNA"/>
</dbReference>
<dbReference type="Proteomes" id="UP000178645">
    <property type="component" value="Unassembled WGS sequence"/>
</dbReference>
<keyword evidence="1" id="KW-0472">Membrane</keyword>
<feature type="transmembrane region" description="Helical" evidence="1">
    <location>
        <begin position="21"/>
        <end position="45"/>
    </location>
</feature>
<organism evidence="2 3">
    <name type="scientific">Candidatus Nomurabacteria bacterium RIFCSPLOWO2_12_FULL_44_11</name>
    <dbReference type="NCBI Taxonomy" id="1801796"/>
    <lineage>
        <taxon>Bacteria</taxon>
        <taxon>Candidatus Nomuraibacteriota</taxon>
    </lineage>
</organism>
<keyword evidence="1" id="KW-0812">Transmembrane</keyword>
<comment type="caution">
    <text evidence="2">The sequence shown here is derived from an EMBL/GenBank/DDBJ whole genome shotgun (WGS) entry which is preliminary data.</text>
</comment>
<reference evidence="2 3" key="1">
    <citation type="journal article" date="2016" name="Nat. Commun.">
        <title>Thousands of microbial genomes shed light on interconnected biogeochemical processes in an aquifer system.</title>
        <authorList>
            <person name="Anantharaman K."/>
            <person name="Brown C.T."/>
            <person name="Hug L.A."/>
            <person name="Sharon I."/>
            <person name="Castelle C.J."/>
            <person name="Probst A.J."/>
            <person name="Thomas B.C."/>
            <person name="Singh A."/>
            <person name="Wilkins M.J."/>
            <person name="Karaoz U."/>
            <person name="Brodie E.L."/>
            <person name="Williams K.H."/>
            <person name="Hubbard S.S."/>
            <person name="Banfield J.F."/>
        </authorList>
    </citation>
    <scope>NUCLEOTIDE SEQUENCE [LARGE SCALE GENOMIC DNA]</scope>
</reference>
<proteinExistence type="predicted"/>